<keyword evidence="3" id="KW-0813">Transport</keyword>
<dbReference type="PANTHER" id="PTHR21716">
    <property type="entry name" value="TRANSMEMBRANE PROTEIN"/>
    <property type="match status" value="1"/>
</dbReference>
<comment type="subcellular location">
    <subcellularLocation>
        <location evidence="1">Cell membrane</location>
        <topology evidence="1">Multi-pass membrane protein</topology>
    </subcellularLocation>
</comment>
<keyword evidence="10" id="KW-1185">Reference proteome</keyword>
<comment type="similarity">
    <text evidence="2">Belongs to the autoinducer-2 exporter (AI-2E) (TC 2.A.86) family.</text>
</comment>
<evidence type="ECO:0008006" key="11">
    <source>
        <dbReference type="Google" id="ProtNLM"/>
    </source>
</evidence>
<keyword evidence="6 8" id="KW-1133">Transmembrane helix</keyword>
<evidence type="ECO:0000313" key="10">
    <source>
        <dbReference type="Proteomes" id="UP000005481"/>
    </source>
</evidence>
<feature type="transmembrane region" description="Helical" evidence="8">
    <location>
        <begin position="62"/>
        <end position="87"/>
    </location>
</feature>
<keyword evidence="7 8" id="KW-0472">Membrane</keyword>
<evidence type="ECO:0000256" key="1">
    <source>
        <dbReference type="ARBA" id="ARBA00004651"/>
    </source>
</evidence>
<dbReference type="InterPro" id="IPR002549">
    <property type="entry name" value="AI-2E-like"/>
</dbReference>
<dbReference type="EMBL" id="AGCJ01000069">
    <property type="protein sequence ID" value="EHM39370.1"/>
    <property type="molecule type" value="Genomic_DNA"/>
</dbReference>
<gene>
    <name evidence="9" type="ORF">HMPREF0080_01565</name>
</gene>
<keyword evidence="4" id="KW-1003">Cell membrane</keyword>
<dbReference type="Pfam" id="PF01594">
    <property type="entry name" value="AI-2E_transport"/>
    <property type="match status" value="1"/>
</dbReference>
<feature type="transmembrane region" description="Helical" evidence="8">
    <location>
        <begin position="9"/>
        <end position="26"/>
    </location>
</feature>
<evidence type="ECO:0000256" key="3">
    <source>
        <dbReference type="ARBA" id="ARBA00022448"/>
    </source>
</evidence>
<evidence type="ECO:0000256" key="2">
    <source>
        <dbReference type="ARBA" id="ARBA00009773"/>
    </source>
</evidence>
<evidence type="ECO:0000256" key="5">
    <source>
        <dbReference type="ARBA" id="ARBA00022692"/>
    </source>
</evidence>
<feature type="transmembrane region" description="Helical" evidence="8">
    <location>
        <begin position="304"/>
        <end position="335"/>
    </location>
</feature>
<protein>
    <recommendedName>
        <fullName evidence="11">AI-2E family transporter</fullName>
    </recommendedName>
</protein>
<evidence type="ECO:0000313" key="9">
    <source>
        <dbReference type="EMBL" id="EHM39370.1"/>
    </source>
</evidence>
<feature type="transmembrane region" description="Helical" evidence="8">
    <location>
        <begin position="265"/>
        <end position="284"/>
    </location>
</feature>
<dbReference type="GO" id="GO:0005886">
    <property type="term" value="C:plasma membrane"/>
    <property type="evidence" value="ECO:0007669"/>
    <property type="project" value="UniProtKB-SubCell"/>
</dbReference>
<sequence>MINNKKTEFRLRVVLTILAALLFFAVKEVYWPVIVSLIITFILAPVRDVIQKGLTRFVHRKIPVDISILLSFVVLIGVLVIMTNSIVKPLISQLKLLDNNFSTIVGRTYELVIQLESDQAPFYIPDQVKAIINETFIKISNYGIDGVTNLVKSVFVIAGTVVEFFVVPFITFYFMKDGTKMMNAFVGIYPEEYRRHLHAYFSELHHVLSRYIRGQLLMSCIIATLTSCGMWLMDVPYPLVIALIAAITEWIPVIGPIVGAVPAILLGATVSPALALKVLVFYVIVQQLDGHLILPQVMGKVIRIHPVVIVISLLIGGTLFGVAGMILTVPMVAVLQVTSEHLWFFSSYRERMTKENGKN</sequence>
<evidence type="ECO:0000256" key="6">
    <source>
        <dbReference type="ARBA" id="ARBA00022989"/>
    </source>
</evidence>
<dbReference type="AlphaFoldDB" id="G9YIS1"/>
<feature type="transmembrane region" description="Helical" evidence="8">
    <location>
        <begin position="239"/>
        <end position="258"/>
    </location>
</feature>
<dbReference type="eggNOG" id="COG0628">
    <property type="taxonomic scope" value="Bacteria"/>
</dbReference>
<evidence type="ECO:0000256" key="4">
    <source>
        <dbReference type="ARBA" id="ARBA00022475"/>
    </source>
</evidence>
<evidence type="ECO:0000256" key="7">
    <source>
        <dbReference type="ARBA" id="ARBA00023136"/>
    </source>
</evidence>
<dbReference type="HOGENOM" id="CLU_031275_8_2_9"/>
<reference evidence="9 10" key="1">
    <citation type="submission" date="2011-08" db="EMBL/GenBank/DDBJ databases">
        <authorList>
            <person name="Weinstock G."/>
            <person name="Sodergren E."/>
            <person name="Clifton S."/>
            <person name="Fulton L."/>
            <person name="Fulton B."/>
            <person name="Courtney L."/>
            <person name="Fronick C."/>
            <person name="Harrison M."/>
            <person name="Strong C."/>
            <person name="Farmer C."/>
            <person name="Delahaunty K."/>
            <person name="Markovic C."/>
            <person name="Hall O."/>
            <person name="Minx P."/>
            <person name="Tomlinson C."/>
            <person name="Mitreva M."/>
            <person name="Hou S."/>
            <person name="Chen J."/>
            <person name="Wollam A."/>
            <person name="Pepin K.H."/>
            <person name="Johnson M."/>
            <person name="Bhonagiri V."/>
            <person name="Zhang X."/>
            <person name="Suruliraj S."/>
            <person name="Warren W."/>
            <person name="Chinwalla A."/>
            <person name="Mardis E.R."/>
            <person name="Wilson R.K."/>
        </authorList>
    </citation>
    <scope>NUCLEOTIDE SEQUENCE [LARGE SCALE GENOMIC DNA]</scope>
    <source>
        <strain evidence="9 10">F0357</strain>
    </source>
</reference>
<dbReference type="Proteomes" id="UP000005481">
    <property type="component" value="Unassembled WGS sequence"/>
</dbReference>
<dbReference type="RefSeq" id="WP_006790532.1">
    <property type="nucleotide sequence ID" value="NZ_JH417603.1"/>
</dbReference>
<keyword evidence="5 8" id="KW-0812">Transmembrane</keyword>
<dbReference type="GO" id="GO:0055085">
    <property type="term" value="P:transmembrane transport"/>
    <property type="evidence" value="ECO:0007669"/>
    <property type="project" value="TreeGrafter"/>
</dbReference>
<dbReference type="OrthoDB" id="9793390at2"/>
<dbReference type="PATRIC" id="fig|861450.3.peg.1443"/>
<accession>G9YIS1</accession>
<comment type="caution">
    <text evidence="9">The sequence shown here is derived from an EMBL/GenBank/DDBJ whole genome shotgun (WGS) entry which is preliminary data.</text>
</comment>
<proteinExistence type="inferred from homology"/>
<feature type="transmembrane region" description="Helical" evidence="8">
    <location>
        <begin position="154"/>
        <end position="175"/>
    </location>
</feature>
<dbReference type="STRING" id="861450.HMPREF0080_01565"/>
<organism evidence="9 10">
    <name type="scientific">Anaeroglobus geminatus F0357</name>
    <dbReference type="NCBI Taxonomy" id="861450"/>
    <lineage>
        <taxon>Bacteria</taxon>
        <taxon>Bacillati</taxon>
        <taxon>Bacillota</taxon>
        <taxon>Negativicutes</taxon>
        <taxon>Veillonellales</taxon>
        <taxon>Veillonellaceae</taxon>
        <taxon>Anaeroglobus</taxon>
    </lineage>
</organism>
<feature type="transmembrane region" description="Helical" evidence="8">
    <location>
        <begin position="216"/>
        <end position="233"/>
    </location>
</feature>
<evidence type="ECO:0000256" key="8">
    <source>
        <dbReference type="SAM" id="Phobius"/>
    </source>
</evidence>
<name>G9YIS1_9FIRM</name>
<dbReference type="PANTHER" id="PTHR21716:SF53">
    <property type="entry name" value="PERMEASE PERM-RELATED"/>
    <property type="match status" value="1"/>
</dbReference>